<proteinExistence type="predicted"/>
<evidence type="ECO:0008006" key="4">
    <source>
        <dbReference type="Google" id="ProtNLM"/>
    </source>
</evidence>
<dbReference type="Proteomes" id="UP000054549">
    <property type="component" value="Unassembled WGS sequence"/>
</dbReference>
<keyword evidence="3" id="KW-1185">Reference proteome</keyword>
<keyword evidence="1" id="KW-0732">Signal</keyword>
<feature type="signal peptide" evidence="1">
    <location>
        <begin position="1"/>
        <end position="25"/>
    </location>
</feature>
<dbReference type="OrthoDB" id="2995911at2759"/>
<reference evidence="2 3" key="1">
    <citation type="submission" date="2014-04" db="EMBL/GenBank/DDBJ databases">
        <title>Evolutionary Origins and Diversification of the Mycorrhizal Mutualists.</title>
        <authorList>
            <consortium name="DOE Joint Genome Institute"/>
            <consortium name="Mycorrhizal Genomics Consortium"/>
            <person name="Kohler A."/>
            <person name="Kuo A."/>
            <person name="Nagy L.G."/>
            <person name="Floudas D."/>
            <person name="Copeland A."/>
            <person name="Barry K.W."/>
            <person name="Cichocki N."/>
            <person name="Veneault-Fourrey C."/>
            <person name="LaButti K."/>
            <person name="Lindquist E.A."/>
            <person name="Lipzen A."/>
            <person name="Lundell T."/>
            <person name="Morin E."/>
            <person name="Murat C."/>
            <person name="Riley R."/>
            <person name="Ohm R."/>
            <person name="Sun H."/>
            <person name="Tunlid A."/>
            <person name="Henrissat B."/>
            <person name="Grigoriev I.V."/>
            <person name="Hibbett D.S."/>
            <person name="Martin F."/>
        </authorList>
    </citation>
    <scope>NUCLEOTIDE SEQUENCE [LARGE SCALE GENOMIC DNA]</scope>
    <source>
        <strain evidence="2 3">Koide BX008</strain>
    </source>
</reference>
<evidence type="ECO:0000313" key="2">
    <source>
        <dbReference type="EMBL" id="KIL59654.1"/>
    </source>
</evidence>
<feature type="chain" id="PRO_5002155919" description="F-box domain-containing protein" evidence="1">
    <location>
        <begin position="26"/>
        <end position="454"/>
    </location>
</feature>
<accession>A0A0C2SZR8</accession>
<dbReference type="HOGENOM" id="CLU_051720_0_1_1"/>
<dbReference type="AlphaFoldDB" id="A0A0C2SZR8"/>
<name>A0A0C2SZR8_AMAMK</name>
<evidence type="ECO:0000313" key="3">
    <source>
        <dbReference type="Proteomes" id="UP000054549"/>
    </source>
</evidence>
<gene>
    <name evidence="2" type="ORF">M378DRAFT_180743</name>
</gene>
<dbReference type="EMBL" id="KN818312">
    <property type="protein sequence ID" value="KIL59654.1"/>
    <property type="molecule type" value="Genomic_DNA"/>
</dbReference>
<evidence type="ECO:0000256" key="1">
    <source>
        <dbReference type="SAM" id="SignalP"/>
    </source>
</evidence>
<protein>
    <recommendedName>
        <fullName evidence="4">F-box domain-containing protein</fullName>
    </recommendedName>
</protein>
<organism evidence="2 3">
    <name type="scientific">Amanita muscaria (strain Koide BX008)</name>
    <dbReference type="NCBI Taxonomy" id="946122"/>
    <lineage>
        <taxon>Eukaryota</taxon>
        <taxon>Fungi</taxon>
        <taxon>Dikarya</taxon>
        <taxon>Basidiomycota</taxon>
        <taxon>Agaricomycotina</taxon>
        <taxon>Agaricomycetes</taxon>
        <taxon>Agaricomycetidae</taxon>
        <taxon>Agaricales</taxon>
        <taxon>Pluteineae</taxon>
        <taxon>Amanitaceae</taxon>
        <taxon>Amanita</taxon>
    </lineage>
</organism>
<sequence>MARFLQLTTLLPLDVLRLVFEYATSEDKPTGASLATLSKRVKRWVEPVLYSNANLLRTRTKRLFLRTIETSSTKNATFFAIHVKALSIAYDPSSDDEHTAKIIHSCRGLRSLTFLSIYVKQHRIAADSCFHSLTDIVGVAHFTVPSFNSALFLHSGSPSGNFVSDQTALLLRKRKAINLRVALSKLKPCHVSMLFPISGPEVDISPLVKDKDSNTCAHPASPISLNIPLLSSTTRLSVQNRWEDWALWSRNFEFARIPCLTHLSLDLRAGISSIPRSKFDNGDERAMDSQVANRVCALGRAVQCLLSQCPRLRVCVLRLIFDLNPNKTAAAILAQMPLSPPNSEARNAKTVVESNMQAMEDESEREYDADIDVEEESTDGDSEIVPHMVDPRLVFVWDKEPYQHRDAESKKEFQMWTKAEETVKRQSEGLGKFGYLSPDFISLRAGAPVMRSGT</sequence>
<dbReference type="InParanoid" id="A0A0C2SZR8"/>